<evidence type="ECO:0000313" key="1">
    <source>
        <dbReference type="EMBL" id="AGB02579.1"/>
    </source>
</evidence>
<reference evidence="1 2" key="2">
    <citation type="journal article" date="2014" name="Genome Announc.">
        <title>Complete Genome Sequence of Methanoregula formicica SMSPT, a Mesophilic Hydrogenotrophic Methanogen Isolated from a Methanogenic Upflow Anaerobic Sludge Blanket Reactor.</title>
        <authorList>
            <person name="Yamamoto K."/>
            <person name="Tamaki H."/>
            <person name="Cadillo-Quiroz H."/>
            <person name="Imachi H."/>
            <person name="Kyrpides N."/>
            <person name="Woyke T."/>
            <person name="Goodwin L."/>
            <person name="Zinder S.H."/>
            <person name="Kamagata Y."/>
            <person name="Liu W.T."/>
        </authorList>
    </citation>
    <scope>NUCLEOTIDE SEQUENCE [LARGE SCALE GENOMIC DNA]</scope>
    <source>
        <strain evidence="2">DSM 22288 / NBRC 105244 / SMSP</strain>
    </source>
</reference>
<dbReference type="AlphaFoldDB" id="L0HHL8"/>
<evidence type="ECO:0000313" key="2">
    <source>
        <dbReference type="Proteomes" id="UP000010824"/>
    </source>
</evidence>
<dbReference type="Proteomes" id="UP000010824">
    <property type="component" value="Chromosome"/>
</dbReference>
<keyword evidence="2" id="KW-1185">Reference proteome</keyword>
<accession>L0HHL8</accession>
<reference evidence="2" key="1">
    <citation type="submission" date="2011-12" db="EMBL/GenBank/DDBJ databases">
        <title>Complete sequence of Methanoregula formicicum SMSP.</title>
        <authorList>
            <person name="Lucas S."/>
            <person name="Han J."/>
            <person name="Lapidus A."/>
            <person name="Cheng J.-F."/>
            <person name="Goodwin L."/>
            <person name="Pitluck S."/>
            <person name="Peters L."/>
            <person name="Ovchinnikova G."/>
            <person name="Teshima H."/>
            <person name="Detter J.C."/>
            <person name="Han C."/>
            <person name="Tapia R."/>
            <person name="Land M."/>
            <person name="Hauser L."/>
            <person name="Kyrpides N."/>
            <person name="Ivanova N."/>
            <person name="Pagani I."/>
            <person name="Imachi H."/>
            <person name="Tamaki H."/>
            <person name="Sekiguchi Y."/>
            <person name="Kamagata Y."/>
            <person name="Cadillo-Quiroz H."/>
            <person name="Zinder S."/>
            <person name="Liu W.-T."/>
            <person name="Woyke T."/>
        </authorList>
    </citation>
    <scope>NUCLEOTIDE SEQUENCE [LARGE SCALE GENOMIC DNA]</scope>
    <source>
        <strain evidence="2">DSM 22288 / NBRC 105244 / SMSP</strain>
    </source>
</reference>
<dbReference type="EMBL" id="CP003167">
    <property type="protein sequence ID" value="AGB02579.1"/>
    <property type="molecule type" value="Genomic_DNA"/>
</dbReference>
<protein>
    <submittedName>
        <fullName evidence="1">Uncharacterized protein</fullName>
    </submittedName>
</protein>
<dbReference type="InParanoid" id="L0HHL8"/>
<organism evidence="1 2">
    <name type="scientific">Methanoregula formicica (strain DSM 22288 / NBRC 105244 / SMSP)</name>
    <dbReference type="NCBI Taxonomy" id="593750"/>
    <lineage>
        <taxon>Archaea</taxon>
        <taxon>Methanobacteriati</taxon>
        <taxon>Methanobacteriota</taxon>
        <taxon>Stenosarchaea group</taxon>
        <taxon>Methanomicrobia</taxon>
        <taxon>Methanomicrobiales</taxon>
        <taxon>Methanoregulaceae</taxon>
        <taxon>Methanoregula</taxon>
    </lineage>
</organism>
<sequence length="46" mass="5452">MECLVCGEKYHTTMKADAEGKFHPAHWECVNKCRFIHHDEKPTHKK</sequence>
<dbReference type="HOGENOM" id="CLU_3178563_0_0_2"/>
<dbReference type="KEGG" id="mfo:Metfor_1548"/>
<gene>
    <name evidence="1" type="ordered locus">Metfor_1548</name>
</gene>
<name>L0HHL8_METFS</name>
<proteinExistence type="predicted"/>